<evidence type="ECO:0000313" key="4">
    <source>
        <dbReference type="Proteomes" id="UP000011554"/>
    </source>
</evidence>
<keyword evidence="1" id="KW-0812">Transmembrane</keyword>
<dbReference type="eggNOG" id="arCOG06361">
    <property type="taxonomic scope" value="Archaea"/>
</dbReference>
<dbReference type="InterPro" id="IPR058432">
    <property type="entry name" value="DUF8119"/>
</dbReference>
<keyword evidence="1" id="KW-0472">Membrane</keyword>
<dbReference type="PATRIC" id="fig|29540.5.peg.2548"/>
<keyword evidence="1" id="KW-1133">Transmembrane helix</keyword>
<gene>
    <name evidence="3" type="ORF">C481_12574</name>
</gene>
<dbReference type="EMBL" id="AOIO01000030">
    <property type="protein sequence ID" value="ELZ00483.1"/>
    <property type="molecule type" value="Genomic_DNA"/>
</dbReference>
<protein>
    <recommendedName>
        <fullName evidence="2">DUF8119 domain-containing protein</fullName>
    </recommendedName>
</protein>
<evidence type="ECO:0000256" key="1">
    <source>
        <dbReference type="SAM" id="Phobius"/>
    </source>
</evidence>
<feature type="transmembrane region" description="Helical" evidence="1">
    <location>
        <begin position="46"/>
        <end position="66"/>
    </location>
</feature>
<sequence>MSVADRLREHVTENGTGMVYDLLFAVVWVGLVSFLFEFVFLDAPTWAYYMFMLSGVIAYYGFFFSLEQAKRQ</sequence>
<reference evidence="3 4" key="1">
    <citation type="journal article" date="2014" name="PLoS Genet.">
        <title>Phylogenetically driven sequencing of extremely halophilic archaea reveals strategies for static and dynamic osmo-response.</title>
        <authorList>
            <person name="Becker E.A."/>
            <person name="Seitzer P.M."/>
            <person name="Tritt A."/>
            <person name="Larsen D."/>
            <person name="Krusor M."/>
            <person name="Yao A.I."/>
            <person name="Wu D."/>
            <person name="Madern D."/>
            <person name="Eisen J.A."/>
            <person name="Darling A.E."/>
            <person name="Facciotti M.T."/>
        </authorList>
    </citation>
    <scope>NUCLEOTIDE SEQUENCE [LARGE SCALE GENOMIC DNA]</scope>
    <source>
        <strain evidence="3 4">DSM 12278</strain>
    </source>
</reference>
<accession>M0ARC2</accession>
<feature type="domain" description="DUF8119" evidence="2">
    <location>
        <begin position="1"/>
        <end position="72"/>
    </location>
</feature>
<proteinExistence type="predicted"/>
<dbReference type="Pfam" id="PF26436">
    <property type="entry name" value="DUF8119"/>
    <property type="match status" value="1"/>
</dbReference>
<dbReference type="RefSeq" id="WP_006109556.1">
    <property type="nucleotide sequence ID" value="NZ_AOIO01000030.1"/>
</dbReference>
<comment type="caution">
    <text evidence="3">The sequence shown here is derived from an EMBL/GenBank/DDBJ whole genome shotgun (WGS) entry which is preliminary data.</text>
</comment>
<organism evidence="3 4">
    <name type="scientific">Natrialba asiatica (strain ATCC 700177 / DSM 12278 / JCM 9576 / FERM P-10747 / NBRC 102637 / 172P1)</name>
    <dbReference type="NCBI Taxonomy" id="29540"/>
    <lineage>
        <taxon>Archaea</taxon>
        <taxon>Methanobacteriati</taxon>
        <taxon>Methanobacteriota</taxon>
        <taxon>Stenosarchaea group</taxon>
        <taxon>Halobacteria</taxon>
        <taxon>Halobacteriales</taxon>
        <taxon>Natrialbaceae</taxon>
        <taxon>Natrialba</taxon>
    </lineage>
</organism>
<name>M0ARC2_NATA1</name>
<dbReference type="OrthoDB" id="198557at2157"/>
<dbReference type="STRING" id="29540.C481_12574"/>
<dbReference type="AlphaFoldDB" id="M0ARC2"/>
<evidence type="ECO:0000259" key="2">
    <source>
        <dbReference type="Pfam" id="PF26436"/>
    </source>
</evidence>
<dbReference type="Proteomes" id="UP000011554">
    <property type="component" value="Unassembled WGS sequence"/>
</dbReference>
<feature type="transmembrane region" description="Helical" evidence="1">
    <location>
        <begin position="20"/>
        <end position="40"/>
    </location>
</feature>
<keyword evidence="4" id="KW-1185">Reference proteome</keyword>
<evidence type="ECO:0000313" key="3">
    <source>
        <dbReference type="EMBL" id="ELZ00483.1"/>
    </source>
</evidence>